<dbReference type="Proteomes" id="UP000326799">
    <property type="component" value="Unassembled WGS sequence"/>
</dbReference>
<feature type="region of interest" description="Disordered" evidence="2">
    <location>
        <begin position="271"/>
        <end position="306"/>
    </location>
</feature>
<keyword evidence="1" id="KW-0175">Coiled coil</keyword>
<feature type="compositionally biased region" description="Polar residues" evidence="2">
    <location>
        <begin position="297"/>
        <end position="306"/>
    </location>
</feature>
<dbReference type="EMBL" id="ML733392">
    <property type="protein sequence ID" value="KAB8226140.1"/>
    <property type="molecule type" value="Genomic_DNA"/>
</dbReference>
<reference evidence="3 4" key="1">
    <citation type="submission" date="2019-04" db="EMBL/GenBank/DDBJ databases">
        <title>Fungal friends and foes A comparative genomics study of 23 Aspergillus species from section Flavi.</title>
        <authorList>
            <consortium name="DOE Joint Genome Institute"/>
            <person name="Kjaerbolling I."/>
            <person name="Vesth T.C."/>
            <person name="Frisvad J.C."/>
            <person name="Nybo J.L."/>
            <person name="Theobald S."/>
            <person name="Kildgaard S."/>
            <person name="Petersen T.I."/>
            <person name="Kuo A."/>
            <person name="Sato A."/>
            <person name="Lyhne E.K."/>
            <person name="Kogle M.E."/>
            <person name="Wiebenga A."/>
            <person name="Kun R.S."/>
            <person name="Lubbers R.J."/>
            <person name="Makela M.R."/>
            <person name="Barry K."/>
            <person name="Chovatia M."/>
            <person name="Clum A."/>
            <person name="Daum C."/>
            <person name="Haridas S."/>
            <person name="He G."/>
            <person name="LaButti K."/>
            <person name="Lipzen A."/>
            <person name="Mondo S."/>
            <person name="Pangilinan J."/>
            <person name="Riley R."/>
            <person name="Salamov A."/>
            <person name="Simmons B.A."/>
            <person name="Magnuson J.K."/>
            <person name="Henrissat B."/>
            <person name="Mortensen U.H."/>
            <person name="Larsen T.O."/>
            <person name="De vries R.P."/>
            <person name="Grigoriev I.V."/>
            <person name="Machida M."/>
            <person name="Baker S.E."/>
            <person name="Andersen M.R."/>
        </authorList>
    </citation>
    <scope>NUCLEOTIDE SEQUENCE [LARGE SCALE GENOMIC DNA]</scope>
    <source>
        <strain evidence="3 4">CBS 126849</strain>
    </source>
</reference>
<dbReference type="AlphaFoldDB" id="A0A5N6FB93"/>
<gene>
    <name evidence="3" type="ORF">BDV33DRAFT_197963</name>
</gene>
<evidence type="ECO:0000313" key="3">
    <source>
        <dbReference type="EMBL" id="KAB8226140.1"/>
    </source>
</evidence>
<protein>
    <submittedName>
        <fullName evidence="3">Uncharacterized protein</fullName>
    </submittedName>
</protein>
<name>A0A5N6FB93_9EURO</name>
<accession>A0A5N6FB93</accession>
<sequence>MAASSSRAVSTHLLTPGTPEWIRALENGAQSCMASRLNNGPYEVWEQGDGEGKDLRILGRGQVDRGTIASWKVVLSLHDPKVYGWPPRNTRLSDAWVVLAILYCGTRERATRWQADFELNGNIRKTRIPIGLPVTALVNGQYWTLVYKGYYALIGGESAKTTSWLVNTYPGSGSSSRLQVGVILAEKEKAIGYANLPLLYGKAPVVDFTQFPTYILFMPGLRSIAETGTHQGKDLRLVKDRQLAIQEGVSQTQPPSTEEVVGTIDLTTATPLVNPLTDHPLDTTKQATTPPNPVDQLDTNEQSRTPSPIMKLKELHERLWKETKEAFNSFKGRKDAETVLLRQRLKEVNAKLLSNRDEKIAKLRQQLESANTELLVRQQKIDSLEEYLTEQGLF</sequence>
<feature type="coiled-coil region" evidence="1">
    <location>
        <begin position="353"/>
        <end position="380"/>
    </location>
</feature>
<organism evidence="3 4">
    <name type="scientific">Aspergillus novoparasiticus</name>
    <dbReference type="NCBI Taxonomy" id="986946"/>
    <lineage>
        <taxon>Eukaryota</taxon>
        <taxon>Fungi</taxon>
        <taxon>Dikarya</taxon>
        <taxon>Ascomycota</taxon>
        <taxon>Pezizomycotina</taxon>
        <taxon>Eurotiomycetes</taxon>
        <taxon>Eurotiomycetidae</taxon>
        <taxon>Eurotiales</taxon>
        <taxon>Aspergillaceae</taxon>
        <taxon>Aspergillus</taxon>
        <taxon>Aspergillus subgen. Circumdati</taxon>
    </lineage>
</organism>
<proteinExistence type="predicted"/>
<keyword evidence="4" id="KW-1185">Reference proteome</keyword>
<evidence type="ECO:0000256" key="2">
    <source>
        <dbReference type="SAM" id="MobiDB-lite"/>
    </source>
</evidence>
<evidence type="ECO:0000313" key="4">
    <source>
        <dbReference type="Proteomes" id="UP000326799"/>
    </source>
</evidence>
<evidence type="ECO:0000256" key="1">
    <source>
        <dbReference type="SAM" id="Coils"/>
    </source>
</evidence>